<evidence type="ECO:0000256" key="4">
    <source>
        <dbReference type="ARBA" id="ARBA00023136"/>
    </source>
</evidence>
<evidence type="ECO:0000256" key="5">
    <source>
        <dbReference type="SAM" id="Phobius"/>
    </source>
</evidence>
<accession>A0ABP1WBH5</accession>
<comment type="subcellular location">
    <subcellularLocation>
        <location evidence="1">Membrane</location>
        <topology evidence="1">Multi-pass membrane protein</topology>
    </subcellularLocation>
</comment>
<name>A0ABP1WBH5_9ENTR</name>
<keyword evidence="3 5" id="KW-1133">Transmembrane helix</keyword>
<dbReference type="Pfam" id="PF05154">
    <property type="entry name" value="TM2"/>
    <property type="match status" value="1"/>
</dbReference>
<organism evidence="7 8">
    <name type="scientific">Cronobacter dublinensis 1210</name>
    <dbReference type="NCBI Taxonomy" id="1208656"/>
    <lineage>
        <taxon>Bacteria</taxon>
        <taxon>Pseudomonadati</taxon>
        <taxon>Pseudomonadota</taxon>
        <taxon>Gammaproteobacteria</taxon>
        <taxon>Enterobacterales</taxon>
        <taxon>Enterobacteriaceae</taxon>
        <taxon>Cronobacter</taxon>
    </lineage>
</organism>
<sequence length="114" mass="12837">MNSNRFVEFYNDNKDTKMSMVFCRGCGKEIHESAKACPQCGATQVTAGSKNRISAALLAFFLGGIGVHKFYLGKVGQGFLYLIFFWTFIPAIISFVEFIIYLCDTDENFARKYG</sequence>
<keyword evidence="8" id="KW-1185">Reference proteome</keyword>
<evidence type="ECO:0000313" key="7">
    <source>
        <dbReference type="EMBL" id="CCJ82425.1"/>
    </source>
</evidence>
<evidence type="ECO:0000256" key="1">
    <source>
        <dbReference type="ARBA" id="ARBA00004141"/>
    </source>
</evidence>
<keyword evidence="4 5" id="KW-0472">Membrane</keyword>
<feature type="domain" description="TM2" evidence="6">
    <location>
        <begin position="49"/>
        <end position="99"/>
    </location>
</feature>
<comment type="caution">
    <text evidence="7">The sequence shown here is derived from an EMBL/GenBank/DDBJ whole genome shotgun (WGS) entry which is preliminary data.</text>
</comment>
<proteinExistence type="predicted"/>
<dbReference type="Proteomes" id="UP000009342">
    <property type="component" value="Unassembled WGS sequence"/>
</dbReference>
<evidence type="ECO:0000313" key="8">
    <source>
        <dbReference type="Proteomes" id="UP000009342"/>
    </source>
</evidence>
<feature type="transmembrane region" description="Helical" evidence="5">
    <location>
        <begin position="78"/>
        <end position="103"/>
    </location>
</feature>
<dbReference type="InterPro" id="IPR007829">
    <property type="entry name" value="TM2"/>
</dbReference>
<evidence type="ECO:0000256" key="3">
    <source>
        <dbReference type="ARBA" id="ARBA00022989"/>
    </source>
</evidence>
<evidence type="ECO:0000259" key="6">
    <source>
        <dbReference type="Pfam" id="PF05154"/>
    </source>
</evidence>
<reference evidence="8" key="1">
    <citation type="journal article" date="2012" name="PLoS ONE">
        <title>Comparative analysis of genome sequences covering the seven cronobacter species.</title>
        <authorList>
            <person name="Joseph S."/>
            <person name="Desai P."/>
            <person name="Ji Y."/>
            <person name="Cummings C.A."/>
            <person name="Shih R."/>
            <person name="Degoricija L."/>
            <person name="Rico A."/>
            <person name="Brzoska P."/>
            <person name="Hamby S.E."/>
            <person name="Masood N."/>
            <person name="Hariri S."/>
            <person name="Sonbol H."/>
            <person name="Chuzhanova N."/>
            <person name="McClelland M."/>
            <person name="Furtado M.R."/>
            <person name="Forsythe S.J."/>
        </authorList>
    </citation>
    <scope>NUCLEOTIDE SEQUENCE [LARGE SCALE GENOMIC DNA]</scope>
    <source>
        <strain evidence="8">1210</strain>
    </source>
</reference>
<keyword evidence="2 5" id="KW-0812">Transmembrane</keyword>
<protein>
    <recommendedName>
        <fullName evidence="6">TM2 domain-containing protein</fullName>
    </recommendedName>
</protein>
<gene>
    <name evidence="7" type="ORF">BN134_3186</name>
</gene>
<feature type="transmembrane region" description="Helical" evidence="5">
    <location>
        <begin position="53"/>
        <end position="72"/>
    </location>
</feature>
<dbReference type="EMBL" id="CAKZ01000145">
    <property type="protein sequence ID" value="CCJ82425.1"/>
    <property type="molecule type" value="Genomic_DNA"/>
</dbReference>
<evidence type="ECO:0000256" key="2">
    <source>
        <dbReference type="ARBA" id="ARBA00022692"/>
    </source>
</evidence>